<feature type="region of interest" description="Disordered" evidence="1">
    <location>
        <begin position="1162"/>
        <end position="1252"/>
    </location>
</feature>
<dbReference type="Proteomes" id="UP001154078">
    <property type="component" value="Chromosome 10"/>
</dbReference>
<reference evidence="2" key="1">
    <citation type="submission" date="2021-12" db="EMBL/GenBank/DDBJ databases">
        <authorList>
            <person name="King R."/>
        </authorList>
    </citation>
    <scope>NUCLEOTIDE SEQUENCE</scope>
</reference>
<feature type="region of interest" description="Disordered" evidence="1">
    <location>
        <begin position="1"/>
        <end position="179"/>
    </location>
</feature>
<feature type="compositionally biased region" description="Pro residues" evidence="1">
    <location>
        <begin position="134"/>
        <end position="146"/>
    </location>
</feature>
<dbReference type="PRINTS" id="PR01217">
    <property type="entry name" value="PRICHEXTENSN"/>
</dbReference>
<accession>A0A9P0FDH0</accession>
<organism evidence="2 3">
    <name type="scientific">Brassicogethes aeneus</name>
    <name type="common">Rape pollen beetle</name>
    <name type="synonym">Meligethes aeneus</name>
    <dbReference type="NCBI Taxonomy" id="1431903"/>
    <lineage>
        <taxon>Eukaryota</taxon>
        <taxon>Metazoa</taxon>
        <taxon>Ecdysozoa</taxon>
        <taxon>Arthropoda</taxon>
        <taxon>Hexapoda</taxon>
        <taxon>Insecta</taxon>
        <taxon>Pterygota</taxon>
        <taxon>Neoptera</taxon>
        <taxon>Endopterygota</taxon>
        <taxon>Coleoptera</taxon>
        <taxon>Polyphaga</taxon>
        <taxon>Cucujiformia</taxon>
        <taxon>Nitidulidae</taxon>
        <taxon>Meligethinae</taxon>
        <taxon>Brassicogethes</taxon>
    </lineage>
</organism>
<gene>
    <name evidence="2" type="ORF">MELIAE_LOCUS2072</name>
</gene>
<sequence>MAPPNVDTKALKKAPSKIPPPPTKQQNVKPGSKLNMKDAKGDAKKGVKAPEPVGKGKGKGGKGEPEPEPIEEPPKPKVFLPKKKPVYEAPKPVIFKKWIPPDERPKPPKPAKYEAPKPTITHHWIPPDRRKKPPPPPKYEAPPLPSPKRKWIPPDKRKPKPKPEPKFKPPSPAGKTLHVPHTRNFKCWGPFKYYDGLTEPGYLIGRFSQSHKRFGKYAGQQDLTNSVVACGAINVIKNYKDWDNNVVSSILQSGHHLYEESRKKMKCKEAPFDLSQIINYYYHGAHKILIEIQTELGVEEVIKECSKMAKVIELIKFFFDMNHNSGVLVVNYKSFCIWKSTEKGKTYYYFFDPRDHTEHGEPLDVMPRGQGFSVVGKTGGVKSLSTVLLKNLPSFGSGVSFSITPVAILKIEKIDTGAPTDYEDVIAKKIPESKECKKLGDQEGEAPKRPIKDKKEDKKETPETEEEMTKKLAEAAEKRKIEQAGLEINPEATADIPNKPSFLQEVDIDNLKENRQEKQITVTDELALQRIKPKLLSRYVDLVSGMVGILRGRTFQSDNTFTKYNTKQAMGNVIACFTMLRLYRARAWKNTQICDIHQYGEIYYNEARKKKPLTMELRLTDFPKIHFMLKNNYMLDFKENECYGQLSSEYYERMDLFVALENFMINNNCCMVGGPLVVAIWKEEGRYYLFDPNERDEKGRRIEVSTTNRGEGDVPRGVSCVMWFMQLADLCEHYMTNVRRENRHDLFTLSAIRILDDPELPPNFYNFVGFKKNRWIMLADFSQGDARFDHEGRGNQCTAMASMSLMYSILDNKLGGWSKDTLNEILMEGDQLYRDSMEKLRRSDPNYTGLMLCGEDIQPRTVLEKFQKEVHCSPKAAVYGNIIKNAEFPDFLEGLDSFFTTFTHGLCTSGSITVGFWKASPREYFYFDSHSRNNKGLTAPGGRAMLVRTTNVVDLANCMLPNIPVGGVLQGIFNLFELDMKFVDIVDEVPRPAEGLYRHRCEEDGELVVILRGQNSLWSEQFVANAGKQTLATCLIALGYNKVKEGSQWCTTDVDLILDKGDKHYVDSYEAREDKEQEDITMDNVLKEFSIGYNKLTLDVTTVNEGNIKEKLIETLATFYLDNEDLEDVNRETILETESYTVALFKDKNAFYLYDPNQRDKKGNVIGRADWDDPGDVVETNETDETNEFVDTGESGATDERKESGDVKFPDAQEGKEKVGGKGKKSPSTSAPTSPSDAPAPPAPSAEEDDGTFEVKTFFKSLPIRNWDEMGKPRHRKFKYPPEYWDEQIETYGRACALKFLLLQDLVCHVFTNIPASERVEKDFKLHKVEMLNELSIVEKHRPDTGATMENIYDGDWYKFVEIERGKWVLNGTLKLNDEVFPEMNRGKQNLTACLCCLLYNYLFPINRFTPDTMDKILSYGDKIYTRIKKDQFQNLKANSSLREEEINIIIADVRVTLENIYKRLRVGKHYVKIDIERAETGHIFAPEDQEDMLDLKRALEKFFENNTHGLLEANGLLVGIFKGATVYFMYDPHERGPDGSKDPIGRPCLTRFLDLDKLISLFKSNINPYGTNYFDIYSVCLEEFVSKQAENAEVDLEAEKTLPQPAEPGTTALPGLTLGGWKKISGGKFILRGTLENCNFAPVKTAAFNFIALAMSLIHKPSIWTYPMIVEIGDSGDDLFKECRGENDPPFDLTANPLIIEKTKNLFNVGNIKCHVILRLPGLVGNVNSKSSGQLNLRQALESLFKTNTHGILEIGGYTISVWEDYDAINDKPLIYLYDPVPRGATGMPIAYGGKPCALYFVHDTLFVSQHIKDILSADMNEDGEFVLTAVEVVAGGKKSKKGGAVKAAKTCQMSMAKKKDISAFMKMNEQQEKLRRLKEIDQLGRYNYHCVMPGEILRSYRNLEDKQYEANCRGFQDLTCCIMAAVMSELQAIETWSCSTLDIIMDSGTQLYLDSYLTYRSENPKIGYHSVLRKFFLKDEKINIVIYKPMMPGKPNPPQISWRLEQLFMDAKFAENFIIMEYLGLFFCVFHSSEKYYLYCPYGTNHKGEVDKEGTSVLFKFYNIRELANRFVTNFSWVGERVPVEENKFMLTMIKVITNKNPETRTKCDL</sequence>
<feature type="compositionally biased region" description="Basic and acidic residues" evidence="1">
    <location>
        <begin position="99"/>
        <end position="115"/>
    </location>
</feature>
<feature type="region of interest" description="Disordered" evidence="1">
    <location>
        <begin position="436"/>
        <end position="470"/>
    </location>
</feature>
<proteinExistence type="predicted"/>
<feature type="compositionally biased region" description="Basic and acidic residues" evidence="1">
    <location>
        <begin position="1198"/>
        <end position="1220"/>
    </location>
</feature>
<dbReference type="OrthoDB" id="7916681at2759"/>
<dbReference type="Gene3D" id="3.90.70.120">
    <property type="match status" value="7"/>
</dbReference>
<feature type="compositionally biased region" description="Acidic residues" evidence="1">
    <location>
        <begin position="1172"/>
        <end position="1188"/>
    </location>
</feature>
<keyword evidence="3" id="KW-1185">Reference proteome</keyword>
<dbReference type="PANTHER" id="PTHR40552">
    <property type="entry name" value="AT05186P-RELATED"/>
    <property type="match status" value="1"/>
</dbReference>
<evidence type="ECO:0000313" key="2">
    <source>
        <dbReference type="EMBL" id="CAH0548625.1"/>
    </source>
</evidence>
<feature type="compositionally biased region" description="Low complexity" evidence="1">
    <location>
        <begin position="1226"/>
        <end position="1237"/>
    </location>
</feature>
<protein>
    <submittedName>
        <fullName evidence="2">Uncharacterized protein</fullName>
    </submittedName>
</protein>
<name>A0A9P0FDH0_BRAAE</name>
<dbReference type="PANTHER" id="PTHR40552:SF6">
    <property type="entry name" value="FI09606P-RELATED"/>
    <property type="match status" value="1"/>
</dbReference>
<dbReference type="EMBL" id="OV121141">
    <property type="protein sequence ID" value="CAH0548625.1"/>
    <property type="molecule type" value="Genomic_DNA"/>
</dbReference>
<evidence type="ECO:0000256" key="1">
    <source>
        <dbReference type="SAM" id="MobiDB-lite"/>
    </source>
</evidence>
<feature type="compositionally biased region" description="Basic and acidic residues" evidence="1">
    <location>
        <begin position="152"/>
        <end position="167"/>
    </location>
</feature>
<evidence type="ECO:0000313" key="3">
    <source>
        <dbReference type="Proteomes" id="UP001154078"/>
    </source>
</evidence>
<feature type="compositionally biased region" description="Basic and acidic residues" evidence="1">
    <location>
        <begin position="35"/>
        <end position="45"/>
    </location>
</feature>